<feature type="region of interest" description="Disordered" evidence="1">
    <location>
        <begin position="1"/>
        <end position="28"/>
    </location>
</feature>
<evidence type="ECO:0000256" key="1">
    <source>
        <dbReference type="SAM" id="MobiDB-lite"/>
    </source>
</evidence>
<gene>
    <name evidence="2" type="ORF">PGQ11_006211</name>
</gene>
<protein>
    <submittedName>
        <fullName evidence="2">Uncharacterized protein</fullName>
    </submittedName>
</protein>
<keyword evidence="3" id="KW-1185">Reference proteome</keyword>
<sequence length="223" mass="24576">MASSSRQGSWLHGHSCGSRPSHHVAHSRVTEDTLPENWRGNSYKVPNIQQVFVEYLEYAMPMGLSERQMEAHAFFTQMLTQDAHPQNAYTPIGWARDEPEVTKHLDAMFFKGLLRRSGRVRYAVKPEGLDRANLHFGLTEYEGDGGTVKPSFETQESDVAGVHTRIQKRSRARSASCATRWCTRSSTSTAATARRAAGGVAGTGRFSSTSTSTATRGRPSPCA</sequence>
<dbReference type="Proteomes" id="UP001390339">
    <property type="component" value="Unassembled WGS sequence"/>
</dbReference>
<comment type="caution">
    <text evidence="2">The sequence shown here is derived from an EMBL/GenBank/DDBJ whole genome shotgun (WGS) entry which is preliminary data.</text>
</comment>
<dbReference type="EMBL" id="JAPCWZ010000004">
    <property type="protein sequence ID" value="KAK8867633.1"/>
    <property type="molecule type" value="Genomic_DNA"/>
</dbReference>
<organism evidence="2 3">
    <name type="scientific">Apiospora arundinis</name>
    <dbReference type="NCBI Taxonomy" id="335852"/>
    <lineage>
        <taxon>Eukaryota</taxon>
        <taxon>Fungi</taxon>
        <taxon>Dikarya</taxon>
        <taxon>Ascomycota</taxon>
        <taxon>Pezizomycotina</taxon>
        <taxon>Sordariomycetes</taxon>
        <taxon>Xylariomycetidae</taxon>
        <taxon>Amphisphaeriales</taxon>
        <taxon>Apiosporaceae</taxon>
        <taxon>Apiospora</taxon>
    </lineage>
</organism>
<accession>A0ABR2ISH8</accession>
<name>A0ABR2ISH8_9PEZI</name>
<evidence type="ECO:0000313" key="3">
    <source>
        <dbReference type="Proteomes" id="UP001390339"/>
    </source>
</evidence>
<feature type="region of interest" description="Disordered" evidence="1">
    <location>
        <begin position="187"/>
        <end position="223"/>
    </location>
</feature>
<reference evidence="2 3" key="1">
    <citation type="journal article" date="2024" name="IMA Fungus">
        <title>Apiospora arundinis, a panoply of carbohydrate-active enzymes and secondary metabolites.</title>
        <authorList>
            <person name="Sorensen T."/>
            <person name="Petersen C."/>
            <person name="Muurmann A.T."/>
            <person name="Christiansen J.V."/>
            <person name="Brundto M.L."/>
            <person name="Overgaard C.K."/>
            <person name="Boysen A.T."/>
            <person name="Wollenberg R.D."/>
            <person name="Larsen T.O."/>
            <person name="Sorensen J.L."/>
            <person name="Nielsen K.L."/>
            <person name="Sondergaard T.E."/>
        </authorList>
    </citation>
    <scope>NUCLEOTIDE SEQUENCE [LARGE SCALE GENOMIC DNA]</scope>
    <source>
        <strain evidence="2 3">AAU 773</strain>
    </source>
</reference>
<proteinExistence type="predicted"/>
<evidence type="ECO:0000313" key="2">
    <source>
        <dbReference type="EMBL" id="KAK8867633.1"/>
    </source>
</evidence>